<feature type="transmembrane region" description="Helical" evidence="7">
    <location>
        <begin position="81"/>
        <end position="102"/>
    </location>
</feature>
<feature type="transmembrane region" description="Helical" evidence="7">
    <location>
        <begin position="190"/>
        <end position="209"/>
    </location>
</feature>
<keyword evidence="8" id="KW-0449">Lipoprotein</keyword>
<keyword evidence="9" id="KW-1185">Reference proteome</keyword>
<reference evidence="8 9" key="1">
    <citation type="submission" date="2017-07" db="EMBL/GenBank/DDBJ databases">
        <authorList>
            <person name="Sun Z.S."/>
            <person name="Albrecht U."/>
            <person name="Echele G."/>
            <person name="Lee C.C."/>
        </authorList>
    </citation>
    <scope>NUCLEOTIDE SEQUENCE [LARGE SCALE GENOMIC DNA]</scope>
    <source>
        <strain evidence="9">type strain: KCTC 22618</strain>
    </source>
</reference>
<keyword evidence="3 8" id="KW-0808">Transferase</keyword>
<protein>
    <submittedName>
        <fullName evidence="8">Prolipoprotein diacylglyceryl transferase</fullName>
    </submittedName>
</protein>
<accession>A0A238U599</accession>
<dbReference type="OrthoDB" id="871140at2"/>
<evidence type="ECO:0000313" key="8">
    <source>
        <dbReference type="EMBL" id="SNR14317.1"/>
    </source>
</evidence>
<dbReference type="AlphaFoldDB" id="A0A238U599"/>
<evidence type="ECO:0000256" key="6">
    <source>
        <dbReference type="ARBA" id="ARBA00023136"/>
    </source>
</evidence>
<feature type="transmembrane region" description="Helical" evidence="7">
    <location>
        <begin position="12"/>
        <end position="29"/>
    </location>
</feature>
<gene>
    <name evidence="8" type="ORF">TJEJU_0534</name>
</gene>
<dbReference type="KEGG" id="tje:TJEJU_0534"/>
<dbReference type="Proteomes" id="UP000215214">
    <property type="component" value="Chromosome TJEJU"/>
</dbReference>
<evidence type="ECO:0000313" key="9">
    <source>
        <dbReference type="Proteomes" id="UP000215214"/>
    </source>
</evidence>
<evidence type="ECO:0000256" key="2">
    <source>
        <dbReference type="ARBA" id="ARBA00022475"/>
    </source>
</evidence>
<dbReference type="GO" id="GO:0042158">
    <property type="term" value="P:lipoprotein biosynthetic process"/>
    <property type="evidence" value="ECO:0007669"/>
    <property type="project" value="InterPro"/>
</dbReference>
<dbReference type="GO" id="GO:0005886">
    <property type="term" value="C:plasma membrane"/>
    <property type="evidence" value="ECO:0007669"/>
    <property type="project" value="InterPro"/>
</dbReference>
<dbReference type="InterPro" id="IPR001640">
    <property type="entry name" value="Lgt"/>
</dbReference>
<keyword evidence="5 7" id="KW-1133">Transmembrane helix</keyword>
<organism evidence="8 9">
    <name type="scientific">Tenacibaculum jejuense</name>
    <dbReference type="NCBI Taxonomy" id="584609"/>
    <lineage>
        <taxon>Bacteria</taxon>
        <taxon>Pseudomonadati</taxon>
        <taxon>Bacteroidota</taxon>
        <taxon>Flavobacteriia</taxon>
        <taxon>Flavobacteriales</taxon>
        <taxon>Flavobacteriaceae</taxon>
        <taxon>Tenacibaculum</taxon>
    </lineage>
</organism>
<dbReference type="Pfam" id="PF01790">
    <property type="entry name" value="LGT"/>
    <property type="match status" value="1"/>
</dbReference>
<dbReference type="PANTHER" id="PTHR30589">
    <property type="entry name" value="PROLIPOPROTEIN DIACYLGLYCERYL TRANSFERASE"/>
    <property type="match status" value="1"/>
</dbReference>
<name>A0A238U599_9FLAO</name>
<dbReference type="EMBL" id="LT899436">
    <property type="protein sequence ID" value="SNR14317.1"/>
    <property type="molecule type" value="Genomic_DNA"/>
</dbReference>
<feature type="transmembrane region" description="Helical" evidence="7">
    <location>
        <begin position="215"/>
        <end position="234"/>
    </location>
</feature>
<comment type="similarity">
    <text evidence="1">Belongs to the Lgt family.</text>
</comment>
<feature type="transmembrane region" description="Helical" evidence="7">
    <location>
        <begin position="49"/>
        <end position="69"/>
    </location>
</feature>
<evidence type="ECO:0000256" key="7">
    <source>
        <dbReference type="SAM" id="Phobius"/>
    </source>
</evidence>
<evidence type="ECO:0000256" key="3">
    <source>
        <dbReference type="ARBA" id="ARBA00022679"/>
    </source>
</evidence>
<keyword evidence="4 7" id="KW-0812">Transmembrane</keyword>
<proteinExistence type="inferred from homology"/>
<feature type="transmembrane region" description="Helical" evidence="7">
    <location>
        <begin position="114"/>
        <end position="137"/>
    </location>
</feature>
<keyword evidence="2" id="KW-1003">Cell membrane</keyword>
<dbReference type="RefSeq" id="WP_095069177.1">
    <property type="nucleotide sequence ID" value="NZ_LT899436.1"/>
</dbReference>
<feature type="transmembrane region" description="Helical" evidence="7">
    <location>
        <begin position="157"/>
        <end position="178"/>
    </location>
</feature>
<dbReference type="PANTHER" id="PTHR30589:SF0">
    <property type="entry name" value="PHOSPHATIDYLGLYCEROL--PROLIPOPROTEIN DIACYLGLYCERYL TRANSFERASE"/>
    <property type="match status" value="1"/>
</dbReference>
<evidence type="ECO:0000256" key="5">
    <source>
        <dbReference type="ARBA" id="ARBA00022989"/>
    </source>
</evidence>
<keyword evidence="6 7" id="KW-0472">Membrane</keyword>
<evidence type="ECO:0000256" key="4">
    <source>
        <dbReference type="ARBA" id="ARBA00022692"/>
    </source>
</evidence>
<sequence length="245" mass="28175">MEIPFEPILFGVKINIHLILEYLAFFLGYRYYAYLKKKSNDHILSENRLYIILGAAIGAFFGSRIVGFLEHPIVALENSLVYLFNVKTIMGGLFGGLLGVEISKKIIGEKQSSGDLFTLPIILGIFIGRIGCFLTGINEFTYGKETSFFMGMDLGDGLLRHPLAFYELIFLILLFFLLKNFKSKFSTNGDLFKVFMLSYFGFRFCIEFLKPNEFFVFGLSSIQILCITCWLYYYKFILKAMNYAR</sequence>
<evidence type="ECO:0000256" key="1">
    <source>
        <dbReference type="ARBA" id="ARBA00007150"/>
    </source>
</evidence>
<dbReference type="GO" id="GO:0008961">
    <property type="term" value="F:phosphatidylglycerol-prolipoprotein diacylglyceryl transferase activity"/>
    <property type="evidence" value="ECO:0007669"/>
    <property type="project" value="InterPro"/>
</dbReference>